<comment type="caution">
    <text evidence="1">The sequence shown here is derived from an EMBL/GenBank/DDBJ whole genome shotgun (WGS) entry which is preliminary data.</text>
</comment>
<name>A0ACC2F535_DALPE</name>
<dbReference type="Proteomes" id="UP001157502">
    <property type="component" value="Chromosome 34"/>
</dbReference>
<organism evidence="1 2">
    <name type="scientific">Dallia pectoralis</name>
    <name type="common">Alaska blackfish</name>
    <dbReference type="NCBI Taxonomy" id="75939"/>
    <lineage>
        <taxon>Eukaryota</taxon>
        <taxon>Metazoa</taxon>
        <taxon>Chordata</taxon>
        <taxon>Craniata</taxon>
        <taxon>Vertebrata</taxon>
        <taxon>Euteleostomi</taxon>
        <taxon>Actinopterygii</taxon>
        <taxon>Neopterygii</taxon>
        <taxon>Teleostei</taxon>
        <taxon>Protacanthopterygii</taxon>
        <taxon>Esociformes</taxon>
        <taxon>Umbridae</taxon>
        <taxon>Dallia</taxon>
    </lineage>
</organism>
<gene>
    <name evidence="1" type="ORF">DPEC_G00339900</name>
</gene>
<evidence type="ECO:0000313" key="1">
    <source>
        <dbReference type="EMBL" id="KAJ7986439.1"/>
    </source>
</evidence>
<proteinExistence type="predicted"/>
<reference evidence="1" key="1">
    <citation type="submission" date="2021-05" db="EMBL/GenBank/DDBJ databases">
        <authorList>
            <person name="Pan Q."/>
            <person name="Jouanno E."/>
            <person name="Zahm M."/>
            <person name="Klopp C."/>
            <person name="Cabau C."/>
            <person name="Louis A."/>
            <person name="Berthelot C."/>
            <person name="Parey E."/>
            <person name="Roest Crollius H."/>
            <person name="Montfort J."/>
            <person name="Robinson-Rechavi M."/>
            <person name="Bouchez O."/>
            <person name="Lampietro C."/>
            <person name="Lopez Roques C."/>
            <person name="Donnadieu C."/>
            <person name="Postlethwait J."/>
            <person name="Bobe J."/>
            <person name="Dillon D."/>
            <person name="Chandos A."/>
            <person name="von Hippel F."/>
            <person name="Guiguen Y."/>
        </authorList>
    </citation>
    <scope>NUCLEOTIDE SEQUENCE</scope>
    <source>
        <strain evidence="1">YG-Jan2019</strain>
    </source>
</reference>
<evidence type="ECO:0000313" key="2">
    <source>
        <dbReference type="Proteomes" id="UP001157502"/>
    </source>
</evidence>
<dbReference type="EMBL" id="CM055761">
    <property type="protein sequence ID" value="KAJ7986439.1"/>
    <property type="molecule type" value="Genomic_DNA"/>
</dbReference>
<sequence>MWKGNLIRLIKKQSGHFAMETCHNVRSPPYDSNERWFSALLIGAVFSWIDLLCAYIPACLSTTGIWICY</sequence>
<accession>A0ACC2F535</accession>
<keyword evidence="2" id="KW-1185">Reference proteome</keyword>
<protein>
    <submittedName>
        <fullName evidence="1">Uncharacterized protein</fullName>
    </submittedName>
</protein>